<comment type="caution">
    <text evidence="3">The sequence shown here is derived from an EMBL/GenBank/DDBJ whole genome shotgun (WGS) entry which is preliminary data.</text>
</comment>
<evidence type="ECO:0000259" key="2">
    <source>
        <dbReference type="Pfam" id="PF20182"/>
    </source>
</evidence>
<organism evidence="3 4">
    <name type="scientific">Streptomyces triticagri</name>
    <dbReference type="NCBI Taxonomy" id="2293568"/>
    <lineage>
        <taxon>Bacteria</taxon>
        <taxon>Bacillati</taxon>
        <taxon>Actinomycetota</taxon>
        <taxon>Actinomycetes</taxon>
        <taxon>Kitasatosporales</taxon>
        <taxon>Streptomycetaceae</taxon>
        <taxon>Streptomyces</taxon>
    </lineage>
</organism>
<dbReference type="RefSeq" id="WP_128555611.1">
    <property type="nucleotide sequence ID" value="NZ_QUAK01000054.1"/>
</dbReference>
<dbReference type="OrthoDB" id="4328840at2"/>
<accession>A0A372M7I8</accession>
<sequence length="399" mass="43076">MENGLVFYVPAAVLLLAVVLKFSSLRGEWRDPLITASGTILVVGALACFLAAPPTIRVVNDVTGISNFSAPLVYSGMSALSASYLVLMMYWQGGRPERLRRNTQLVVGAYALVIAGIVVLFSLADVPVERDRDLDTYYANTPFMREMILLYLVGHSAASITLTALGLKWVRKVRGLTRIGLTFIVVGFAFDVVFQFAKYAAMAARWFGNDWDWLSTSFAPPMVLLAGICVGTGFALPRIGPAIGATYRTWQRCRQLRPLCEELAGLGAPATAVVHWWDRPAVRLAQQEVLIGDGVIACSPYFDQEVRKAAHAEARAAGHDTAAERTEAVAEAAMLTAARVRVTAEHEAAPPAEVGRLTSLSSADRMVDLARALSSPIVARARADAAERTAEERASGTAH</sequence>
<feature type="domain" description="DUF6545" evidence="2">
    <location>
        <begin position="248"/>
        <end position="372"/>
    </location>
</feature>
<evidence type="ECO:0000256" key="1">
    <source>
        <dbReference type="SAM" id="Phobius"/>
    </source>
</evidence>
<feature type="transmembrane region" description="Helical" evidence="1">
    <location>
        <begin position="105"/>
        <end position="128"/>
    </location>
</feature>
<protein>
    <recommendedName>
        <fullName evidence="2">DUF6545 domain-containing protein</fullName>
    </recommendedName>
</protein>
<feature type="transmembrane region" description="Helical" evidence="1">
    <location>
        <begin position="148"/>
        <end position="167"/>
    </location>
</feature>
<keyword evidence="1" id="KW-0812">Transmembrane</keyword>
<evidence type="ECO:0000313" key="3">
    <source>
        <dbReference type="EMBL" id="RFU86831.1"/>
    </source>
</evidence>
<keyword evidence="4" id="KW-1185">Reference proteome</keyword>
<dbReference type="InterPro" id="IPR050039">
    <property type="entry name" value="MAB_1171c-like"/>
</dbReference>
<gene>
    <name evidence="3" type="ORF">DY218_10175</name>
</gene>
<evidence type="ECO:0000313" key="4">
    <source>
        <dbReference type="Proteomes" id="UP000263094"/>
    </source>
</evidence>
<dbReference type="Pfam" id="PF20182">
    <property type="entry name" value="DUF6545"/>
    <property type="match status" value="1"/>
</dbReference>
<dbReference type="Proteomes" id="UP000263094">
    <property type="component" value="Unassembled WGS sequence"/>
</dbReference>
<dbReference type="EMBL" id="QUAK01000054">
    <property type="protein sequence ID" value="RFU86831.1"/>
    <property type="molecule type" value="Genomic_DNA"/>
</dbReference>
<dbReference type="AlphaFoldDB" id="A0A372M7I8"/>
<feature type="transmembrane region" description="Helical" evidence="1">
    <location>
        <begin position="6"/>
        <end position="25"/>
    </location>
</feature>
<feature type="transmembrane region" description="Helical" evidence="1">
    <location>
        <begin position="32"/>
        <end position="52"/>
    </location>
</feature>
<dbReference type="InterPro" id="IPR046675">
    <property type="entry name" value="DUF6545"/>
</dbReference>
<dbReference type="NCBIfam" id="NF042915">
    <property type="entry name" value="MAB_1171c_fam"/>
    <property type="match status" value="1"/>
</dbReference>
<keyword evidence="1" id="KW-0472">Membrane</keyword>
<feature type="transmembrane region" description="Helical" evidence="1">
    <location>
        <begin position="179"/>
        <end position="197"/>
    </location>
</feature>
<feature type="transmembrane region" description="Helical" evidence="1">
    <location>
        <begin position="217"/>
        <end position="236"/>
    </location>
</feature>
<feature type="transmembrane region" description="Helical" evidence="1">
    <location>
        <begin position="72"/>
        <end position="93"/>
    </location>
</feature>
<name>A0A372M7I8_9ACTN</name>
<proteinExistence type="predicted"/>
<reference evidence="3 4" key="1">
    <citation type="submission" date="2018-08" db="EMBL/GenBank/DDBJ databases">
        <title>Isolation, diversity and antifungal activity of Actinobacteria from wheat.</title>
        <authorList>
            <person name="Han C."/>
        </authorList>
    </citation>
    <scope>NUCLEOTIDE SEQUENCE [LARGE SCALE GENOMIC DNA]</scope>
    <source>
        <strain evidence="3 4">NEAU-YY421</strain>
    </source>
</reference>
<keyword evidence="1" id="KW-1133">Transmembrane helix</keyword>